<dbReference type="EMBL" id="JBFMVT010000002">
    <property type="protein sequence ID" value="MEW7314795.1"/>
    <property type="molecule type" value="Genomic_DNA"/>
</dbReference>
<keyword evidence="8 10" id="KW-0472">Membrane</keyword>
<evidence type="ECO:0000256" key="6">
    <source>
        <dbReference type="ARBA" id="ARBA00022692"/>
    </source>
</evidence>
<keyword evidence="12" id="KW-1185">Reference proteome</keyword>
<comment type="caution">
    <text evidence="11">The sequence shown here is derived from an EMBL/GenBank/DDBJ whole genome shotgun (WGS) entry which is preliminary data.</text>
</comment>
<evidence type="ECO:0000256" key="8">
    <source>
        <dbReference type="ARBA" id="ARBA00023136"/>
    </source>
</evidence>
<reference evidence="11 12" key="1">
    <citation type="submission" date="2024-07" db="EMBL/GenBank/DDBJ databases">
        <authorList>
            <person name="Wang L."/>
        </authorList>
    </citation>
    <scope>NUCLEOTIDE SEQUENCE [LARGE SCALE GENOMIC DNA]</scope>
    <source>
        <strain evidence="11 12">WL359</strain>
    </source>
</reference>
<dbReference type="RefSeq" id="WP_367596811.1">
    <property type="nucleotide sequence ID" value="NZ_JBFMVT010000002.1"/>
</dbReference>
<keyword evidence="6 10" id="KW-0812">Transmembrane</keyword>
<gene>
    <name evidence="11" type="primary">gspH</name>
    <name evidence="11" type="ORF">AB1E22_19170</name>
</gene>
<dbReference type="PROSITE" id="PS00409">
    <property type="entry name" value="PROKAR_NTER_METHYL"/>
    <property type="match status" value="1"/>
</dbReference>
<evidence type="ECO:0000256" key="7">
    <source>
        <dbReference type="ARBA" id="ARBA00022989"/>
    </source>
</evidence>
<evidence type="ECO:0000313" key="11">
    <source>
        <dbReference type="EMBL" id="MEW7314795.1"/>
    </source>
</evidence>
<evidence type="ECO:0000256" key="4">
    <source>
        <dbReference type="ARBA" id="ARBA00022481"/>
    </source>
</evidence>
<evidence type="ECO:0000256" key="2">
    <source>
        <dbReference type="ARBA" id="ARBA00021549"/>
    </source>
</evidence>
<dbReference type="SUPFAM" id="SSF54523">
    <property type="entry name" value="Pili subunits"/>
    <property type="match status" value="1"/>
</dbReference>
<accession>A0ABV3NZ67</accession>
<proteinExistence type="predicted"/>
<dbReference type="InterPro" id="IPR045584">
    <property type="entry name" value="Pilin-like"/>
</dbReference>
<dbReference type="Gene3D" id="3.55.40.10">
    <property type="entry name" value="minor pseudopilin epsh domain"/>
    <property type="match status" value="1"/>
</dbReference>
<protein>
    <recommendedName>
        <fullName evidence="2">Type II secretion system protein H</fullName>
    </recommendedName>
    <alternativeName>
        <fullName evidence="9">General secretion pathway protein H</fullName>
    </alternativeName>
</protein>
<evidence type="ECO:0000256" key="3">
    <source>
        <dbReference type="ARBA" id="ARBA00022475"/>
    </source>
</evidence>
<dbReference type="InterPro" id="IPR049875">
    <property type="entry name" value="TypeII_GspH"/>
</dbReference>
<organism evidence="11 12">
    <name type="scientific">Buttiauxella gaviniae</name>
    <dbReference type="NCBI Taxonomy" id="82990"/>
    <lineage>
        <taxon>Bacteria</taxon>
        <taxon>Pseudomonadati</taxon>
        <taxon>Pseudomonadota</taxon>
        <taxon>Gammaproteobacteria</taxon>
        <taxon>Enterobacterales</taxon>
        <taxon>Enterobacteriaceae</taxon>
        <taxon>Buttiauxella</taxon>
    </lineage>
</organism>
<name>A0ABV3NZ67_9ENTR</name>
<keyword evidence="7 10" id="KW-1133">Transmembrane helix</keyword>
<evidence type="ECO:0000256" key="5">
    <source>
        <dbReference type="ARBA" id="ARBA00022519"/>
    </source>
</evidence>
<dbReference type="NCBIfam" id="TIGR02532">
    <property type="entry name" value="IV_pilin_GFxxxE"/>
    <property type="match status" value="1"/>
</dbReference>
<keyword evidence="5" id="KW-0997">Cell inner membrane</keyword>
<dbReference type="Proteomes" id="UP001555342">
    <property type="component" value="Unassembled WGS sequence"/>
</dbReference>
<sequence>MIQANGNGGFTLIEMMLVVVIIAATSSLVVMALPSNSSQKQARERLAALADAIPVQRMEAMAQGALFGLRINAHGYQFMVRDPAQSHGWKALSASEPTFVEGITFQLTQQDLLLDDSPSAEQEGKPQLLLFPGGEVTPFELTAFDQKQALATLSVTESGETRLVDSTSEAP</sequence>
<evidence type="ECO:0000256" key="1">
    <source>
        <dbReference type="ARBA" id="ARBA00004377"/>
    </source>
</evidence>
<evidence type="ECO:0000313" key="12">
    <source>
        <dbReference type="Proteomes" id="UP001555342"/>
    </source>
</evidence>
<comment type="subcellular location">
    <subcellularLocation>
        <location evidence="1">Cell inner membrane</location>
        <topology evidence="1">Single-pass membrane protein</topology>
    </subcellularLocation>
</comment>
<keyword evidence="3" id="KW-1003">Cell membrane</keyword>
<feature type="transmembrane region" description="Helical" evidence="10">
    <location>
        <begin position="12"/>
        <end position="33"/>
    </location>
</feature>
<dbReference type="PRINTS" id="PR00885">
    <property type="entry name" value="BCTERIALGSPH"/>
</dbReference>
<dbReference type="InterPro" id="IPR012902">
    <property type="entry name" value="N_methyl_site"/>
</dbReference>
<dbReference type="InterPro" id="IPR002416">
    <property type="entry name" value="T2SS_protein-GspH"/>
</dbReference>
<dbReference type="Pfam" id="PF07963">
    <property type="entry name" value="N_methyl"/>
    <property type="match status" value="1"/>
</dbReference>
<evidence type="ECO:0000256" key="10">
    <source>
        <dbReference type="SAM" id="Phobius"/>
    </source>
</evidence>
<evidence type="ECO:0000256" key="9">
    <source>
        <dbReference type="ARBA" id="ARBA00030775"/>
    </source>
</evidence>
<dbReference type="NCBIfam" id="TIGR01708">
    <property type="entry name" value="typeII_sec_gspH"/>
    <property type="match status" value="1"/>
</dbReference>
<keyword evidence="4" id="KW-0488">Methylation</keyword>